<accession>A0A3L8SYI8</accession>
<dbReference type="Proteomes" id="UP000276834">
    <property type="component" value="Unassembled WGS sequence"/>
</dbReference>
<comment type="caution">
    <text evidence="1">The sequence shown here is derived from an EMBL/GenBank/DDBJ whole genome shotgun (WGS) entry which is preliminary data.</text>
</comment>
<dbReference type="PANTHER" id="PTHR23287:SF16">
    <property type="entry name" value="TECTONIN BETA-PROPELLER REPEAT-CONTAINING PROTEIN 2"/>
    <property type="match status" value="1"/>
</dbReference>
<dbReference type="SMART" id="SM00706">
    <property type="entry name" value="TECPR"/>
    <property type="match status" value="3"/>
</dbReference>
<evidence type="ECO:0000313" key="1">
    <source>
        <dbReference type="EMBL" id="RLW10481.1"/>
    </source>
</evidence>
<dbReference type="OrthoDB" id="9930272at2759"/>
<dbReference type="EMBL" id="QUSF01000004">
    <property type="protein sequence ID" value="RLW10481.1"/>
    <property type="molecule type" value="Genomic_DNA"/>
</dbReference>
<dbReference type="GO" id="GO:0032527">
    <property type="term" value="P:protein exit from endoplasmic reticulum"/>
    <property type="evidence" value="ECO:0007669"/>
    <property type="project" value="TreeGrafter"/>
</dbReference>
<name>A0A3L8SYI8_CHLGU</name>
<keyword evidence="2" id="KW-1185">Reference proteome</keyword>
<organism evidence="1 2">
    <name type="scientific">Chloebia gouldiae</name>
    <name type="common">Gouldian finch</name>
    <name type="synonym">Erythrura gouldiae</name>
    <dbReference type="NCBI Taxonomy" id="44316"/>
    <lineage>
        <taxon>Eukaryota</taxon>
        <taxon>Metazoa</taxon>
        <taxon>Chordata</taxon>
        <taxon>Craniata</taxon>
        <taxon>Vertebrata</taxon>
        <taxon>Euteleostomi</taxon>
        <taxon>Archelosauria</taxon>
        <taxon>Archosauria</taxon>
        <taxon>Dinosauria</taxon>
        <taxon>Saurischia</taxon>
        <taxon>Theropoda</taxon>
        <taxon>Coelurosauria</taxon>
        <taxon>Aves</taxon>
        <taxon>Neognathae</taxon>
        <taxon>Neoaves</taxon>
        <taxon>Telluraves</taxon>
        <taxon>Australaves</taxon>
        <taxon>Passeriformes</taxon>
        <taxon>Passeroidea</taxon>
        <taxon>Passeridae</taxon>
        <taxon>Chloebia</taxon>
    </lineage>
</organism>
<dbReference type="PANTHER" id="PTHR23287">
    <property type="entry name" value="RUBY-EYE2-LIKE PROTEIN"/>
    <property type="match status" value="1"/>
</dbReference>
<sequence length="232" mass="26684">MANLMSQYEENKTIICCSTSQNTYIFLHTEKNLIKKKSRKYKYYLRQFCIKWYLEDEVVSEDINREKIFLEDCTFQDDVEESCLAVPVGINLVSIHSSPNDQMLWAIDSKWNVHVRVGITDEMPVGTDWEHVPGLQACQLALSARTVWARCPNGDVARRYGITDKNPAGDYWKKIPGNVSLTPLDELWAISTSGSLLQRLTKTFSHSHSLQKNNDTSVLLHPDDLEDEWEVI</sequence>
<gene>
    <name evidence="1" type="ORF">DV515_00001947</name>
</gene>
<dbReference type="GO" id="GO:0005737">
    <property type="term" value="C:cytoplasm"/>
    <property type="evidence" value="ECO:0007669"/>
    <property type="project" value="GOC"/>
</dbReference>
<evidence type="ECO:0008006" key="3">
    <source>
        <dbReference type="Google" id="ProtNLM"/>
    </source>
</evidence>
<evidence type="ECO:0000313" key="2">
    <source>
        <dbReference type="Proteomes" id="UP000276834"/>
    </source>
</evidence>
<dbReference type="AlphaFoldDB" id="A0A3L8SYI8"/>
<protein>
    <recommendedName>
        <fullName evidence="3">Tectonin beta-propeller repeat-containing protein 1</fullName>
    </recommendedName>
</protein>
<dbReference type="InterPro" id="IPR006624">
    <property type="entry name" value="Beta-propeller_rpt_TECPR"/>
</dbReference>
<dbReference type="Pfam" id="PF06462">
    <property type="entry name" value="Hyd_WA"/>
    <property type="match status" value="2"/>
</dbReference>
<reference evidence="1 2" key="1">
    <citation type="journal article" date="2018" name="Proc. R. Soc. B">
        <title>A non-coding region near Follistatin controls head colour polymorphism in the Gouldian finch.</title>
        <authorList>
            <person name="Toomey M.B."/>
            <person name="Marques C.I."/>
            <person name="Andrade P."/>
            <person name="Araujo P.M."/>
            <person name="Sabatino S."/>
            <person name="Gazda M.A."/>
            <person name="Afonso S."/>
            <person name="Lopes R.J."/>
            <person name="Corbo J.C."/>
            <person name="Carneiro M."/>
        </authorList>
    </citation>
    <scope>NUCLEOTIDE SEQUENCE [LARGE SCALE GENOMIC DNA]</scope>
    <source>
        <strain evidence="1">Red01</strain>
        <tissue evidence="1">Muscle</tissue>
    </source>
</reference>
<proteinExistence type="predicted"/>